<dbReference type="Gene3D" id="1.10.260.40">
    <property type="entry name" value="lambda repressor-like DNA-binding domains"/>
    <property type="match status" value="1"/>
</dbReference>
<dbReference type="EMBL" id="AFGF01000060">
    <property type="protein sequence ID" value="EGO64345.1"/>
    <property type="molecule type" value="Genomic_DNA"/>
</dbReference>
<dbReference type="SUPFAM" id="SSF47413">
    <property type="entry name" value="lambda repressor-like DNA-binding domains"/>
    <property type="match status" value="1"/>
</dbReference>
<organism evidence="3 4">
    <name type="scientific">Acetonema longum DSM 6540</name>
    <dbReference type="NCBI Taxonomy" id="1009370"/>
    <lineage>
        <taxon>Bacteria</taxon>
        <taxon>Bacillati</taxon>
        <taxon>Bacillota</taxon>
        <taxon>Negativicutes</taxon>
        <taxon>Acetonemataceae</taxon>
        <taxon>Acetonema</taxon>
    </lineage>
</organism>
<gene>
    <name evidence="3" type="ORF">ALO_08320</name>
</gene>
<dbReference type="GO" id="GO:0003677">
    <property type="term" value="F:DNA binding"/>
    <property type="evidence" value="ECO:0007669"/>
    <property type="project" value="UniProtKB-KW"/>
</dbReference>
<dbReference type="InterPro" id="IPR010982">
    <property type="entry name" value="Lambda_DNA-bd_dom_sf"/>
</dbReference>
<dbReference type="AlphaFoldDB" id="F7NHW6"/>
<dbReference type="PANTHER" id="PTHR46558">
    <property type="entry name" value="TRACRIPTIONAL REGULATORY PROTEIN-RELATED-RELATED"/>
    <property type="match status" value="1"/>
</dbReference>
<dbReference type="Pfam" id="PF01381">
    <property type="entry name" value="HTH_3"/>
    <property type="match status" value="1"/>
</dbReference>
<evidence type="ECO:0000259" key="2">
    <source>
        <dbReference type="PROSITE" id="PS50943"/>
    </source>
</evidence>
<dbReference type="RefSeq" id="WP_004094558.1">
    <property type="nucleotide sequence ID" value="NZ_AFGF01000060.1"/>
</dbReference>
<protein>
    <submittedName>
        <fullName evidence="3">XRE family transcriptional regulator</fullName>
    </submittedName>
</protein>
<dbReference type="SMART" id="SM00530">
    <property type="entry name" value="HTH_XRE"/>
    <property type="match status" value="1"/>
</dbReference>
<comment type="caution">
    <text evidence="3">The sequence shown here is derived from an EMBL/GenBank/DDBJ whole genome shotgun (WGS) entry which is preliminary data.</text>
</comment>
<dbReference type="Proteomes" id="UP000003240">
    <property type="component" value="Unassembled WGS sequence"/>
</dbReference>
<dbReference type="PROSITE" id="PS50943">
    <property type="entry name" value="HTH_CROC1"/>
    <property type="match status" value="1"/>
</dbReference>
<dbReference type="InterPro" id="IPR001387">
    <property type="entry name" value="Cro/C1-type_HTH"/>
</dbReference>
<dbReference type="STRING" id="1009370.ALO_08320"/>
<feature type="domain" description="HTH cro/C1-type" evidence="2">
    <location>
        <begin position="11"/>
        <end position="66"/>
    </location>
</feature>
<proteinExistence type="predicted"/>
<evidence type="ECO:0000313" key="4">
    <source>
        <dbReference type="Proteomes" id="UP000003240"/>
    </source>
</evidence>
<accession>F7NHW6</accession>
<keyword evidence="4" id="KW-1185">Reference proteome</keyword>
<sequence length="133" mass="14878">MEISETLGGKIKQLRQLRQNLTQEALADILQVDRSTLASWEINRREPDVATLCRIADFFKVSVDWLVGYKPAKAALTSESSFIQENGCAYPSAEDPGWEKVIAAARQYGLEPDIVQQLIELNAKIALSLKRES</sequence>
<keyword evidence="1" id="KW-0238">DNA-binding</keyword>
<dbReference type="CDD" id="cd00093">
    <property type="entry name" value="HTH_XRE"/>
    <property type="match status" value="1"/>
</dbReference>
<dbReference type="eggNOG" id="COG1476">
    <property type="taxonomic scope" value="Bacteria"/>
</dbReference>
<dbReference type="PANTHER" id="PTHR46558:SF11">
    <property type="entry name" value="HTH-TYPE TRANSCRIPTIONAL REGULATOR XRE"/>
    <property type="match status" value="1"/>
</dbReference>
<evidence type="ECO:0000313" key="3">
    <source>
        <dbReference type="EMBL" id="EGO64345.1"/>
    </source>
</evidence>
<name>F7NHW6_9FIRM</name>
<reference evidence="3 4" key="1">
    <citation type="journal article" date="2011" name="EMBO J.">
        <title>Structural diversity of bacterial flagellar motors.</title>
        <authorList>
            <person name="Chen S."/>
            <person name="Beeby M."/>
            <person name="Murphy G.E."/>
            <person name="Leadbetter J.R."/>
            <person name="Hendrixson D.R."/>
            <person name="Briegel A."/>
            <person name="Li Z."/>
            <person name="Shi J."/>
            <person name="Tocheva E.I."/>
            <person name="Muller A."/>
            <person name="Dobro M.J."/>
            <person name="Jensen G.J."/>
        </authorList>
    </citation>
    <scope>NUCLEOTIDE SEQUENCE [LARGE SCALE GENOMIC DNA]</scope>
    <source>
        <strain evidence="3 4">DSM 6540</strain>
    </source>
</reference>
<evidence type="ECO:0000256" key="1">
    <source>
        <dbReference type="ARBA" id="ARBA00023125"/>
    </source>
</evidence>